<sequence>MHLVWLPSTPPAGAGLRSRPAEPTGLPLPGRTPTVRGATYPCHHAYADGGMPGAGVLGVRVLLCFLPFPRGPAVAVVRLNSCAGELVEVPEGAVERFADDLRGRLVQPIDPEYDTARSVWNGLVDKRPGLIARCADSGDVATAVNFAREHDLLLAVRGGGHNVSGVASCDGGLVVDLSPMSAALTNPATEIVRAQGGVRIADLDQATQPFNLAVPMGVVSDTGAAGLTLGGGFGWMARKHGLSCDNLLSAEVVTSDGGTVRAGSKPSEDPDLLWALRGGGGNFGIVTEFEFRAHPVGPDVFCALVVHAGADAGEVLRAIRSWKDTVPDEVASIAILMDGPPMEGFPQEYVGRPVLIHLATYVGDPDEGERALAPARALGRPVADLSGRRTYLELQQFLDDDYPAHELRYYWKSRFLTGLDDMLIDTIVSLGEAAPSPRSSIDVWPLGGAMARVPAGDTAFGDRSMPYMLGIEANWERPEDDDANIAWAREVYERTGAYSDGREYVNFPGFYEADELARSTFGGNYTRLVELKRRFDPHNLFRLNHNISPTG</sequence>
<dbReference type="Gene3D" id="3.40.462.20">
    <property type="match status" value="1"/>
</dbReference>
<keyword evidence="5" id="KW-0560">Oxidoreductase</keyword>
<reference evidence="8 9" key="1">
    <citation type="submission" date="2016-10" db="EMBL/GenBank/DDBJ databases">
        <authorList>
            <person name="de Groot N.N."/>
        </authorList>
    </citation>
    <scope>NUCLEOTIDE SEQUENCE [LARGE SCALE GENOMIC DNA]</scope>
    <source>
        <strain evidence="8 9">CPCC 202808</strain>
    </source>
</reference>
<evidence type="ECO:0000259" key="7">
    <source>
        <dbReference type="PROSITE" id="PS51387"/>
    </source>
</evidence>
<comment type="cofactor">
    <cofactor evidence="1">
        <name>FAD</name>
        <dbReference type="ChEBI" id="CHEBI:57692"/>
    </cofactor>
</comment>
<dbReference type="Gene3D" id="3.30.43.10">
    <property type="entry name" value="Uridine Diphospho-n-acetylenolpyruvylglucosamine Reductase, domain 2"/>
    <property type="match status" value="1"/>
</dbReference>
<proteinExistence type="inferred from homology"/>
<gene>
    <name evidence="8" type="ORF">SAMN05421678_108286</name>
</gene>
<organism evidence="8 9">
    <name type="scientific">Actinopolymorpha cephalotaxi</name>
    <dbReference type="NCBI Taxonomy" id="504797"/>
    <lineage>
        <taxon>Bacteria</taxon>
        <taxon>Bacillati</taxon>
        <taxon>Actinomycetota</taxon>
        <taxon>Actinomycetes</taxon>
        <taxon>Propionibacteriales</taxon>
        <taxon>Actinopolymorphaceae</taxon>
        <taxon>Actinopolymorpha</taxon>
    </lineage>
</organism>
<accession>A0A1I2UXI3</accession>
<dbReference type="SUPFAM" id="SSF55103">
    <property type="entry name" value="FAD-linked oxidases, C-terminal domain"/>
    <property type="match status" value="1"/>
</dbReference>
<evidence type="ECO:0000313" key="8">
    <source>
        <dbReference type="EMBL" id="SFG79551.1"/>
    </source>
</evidence>
<keyword evidence="3" id="KW-0285">Flavoprotein</keyword>
<name>A0A1I2UXI3_9ACTN</name>
<feature type="region of interest" description="Disordered" evidence="6">
    <location>
        <begin position="1"/>
        <end position="32"/>
    </location>
</feature>
<dbReference type="EMBL" id="FOOI01000008">
    <property type="protein sequence ID" value="SFG79551.1"/>
    <property type="molecule type" value="Genomic_DNA"/>
</dbReference>
<dbReference type="GO" id="GO:0071949">
    <property type="term" value="F:FAD binding"/>
    <property type="evidence" value="ECO:0007669"/>
    <property type="project" value="InterPro"/>
</dbReference>
<evidence type="ECO:0000256" key="5">
    <source>
        <dbReference type="ARBA" id="ARBA00023002"/>
    </source>
</evidence>
<evidence type="ECO:0000256" key="4">
    <source>
        <dbReference type="ARBA" id="ARBA00022827"/>
    </source>
</evidence>
<dbReference type="PANTHER" id="PTHR42973">
    <property type="entry name" value="BINDING OXIDOREDUCTASE, PUTATIVE (AFU_ORTHOLOGUE AFUA_1G17690)-RELATED"/>
    <property type="match status" value="1"/>
</dbReference>
<dbReference type="Pfam" id="PF01565">
    <property type="entry name" value="FAD_binding_4"/>
    <property type="match status" value="1"/>
</dbReference>
<dbReference type="InterPro" id="IPR036318">
    <property type="entry name" value="FAD-bd_PCMH-like_sf"/>
</dbReference>
<evidence type="ECO:0000256" key="2">
    <source>
        <dbReference type="ARBA" id="ARBA00005466"/>
    </source>
</evidence>
<dbReference type="PROSITE" id="PS00862">
    <property type="entry name" value="OX2_COVAL_FAD"/>
    <property type="match status" value="1"/>
</dbReference>
<dbReference type="InterPro" id="IPR016166">
    <property type="entry name" value="FAD-bd_PCMH"/>
</dbReference>
<dbReference type="Pfam" id="PF08031">
    <property type="entry name" value="BBE"/>
    <property type="match status" value="1"/>
</dbReference>
<dbReference type="Proteomes" id="UP000199052">
    <property type="component" value="Unassembled WGS sequence"/>
</dbReference>
<dbReference type="InterPro" id="IPR016167">
    <property type="entry name" value="FAD-bd_PCMH_sub1"/>
</dbReference>
<dbReference type="GO" id="GO:0016491">
    <property type="term" value="F:oxidoreductase activity"/>
    <property type="evidence" value="ECO:0007669"/>
    <property type="project" value="UniProtKB-KW"/>
</dbReference>
<dbReference type="InterPro" id="IPR050416">
    <property type="entry name" value="FAD-linked_Oxidoreductase"/>
</dbReference>
<evidence type="ECO:0000256" key="3">
    <source>
        <dbReference type="ARBA" id="ARBA00022630"/>
    </source>
</evidence>
<dbReference type="PROSITE" id="PS51387">
    <property type="entry name" value="FAD_PCMH"/>
    <property type="match status" value="1"/>
</dbReference>
<dbReference type="InterPro" id="IPR016169">
    <property type="entry name" value="FAD-bd_PCMH_sub2"/>
</dbReference>
<comment type="similarity">
    <text evidence="2">Belongs to the oxygen-dependent FAD-linked oxidoreductase family.</text>
</comment>
<dbReference type="InterPro" id="IPR006094">
    <property type="entry name" value="Oxid_FAD_bind_N"/>
</dbReference>
<evidence type="ECO:0000313" key="9">
    <source>
        <dbReference type="Proteomes" id="UP000199052"/>
    </source>
</evidence>
<keyword evidence="4" id="KW-0274">FAD</keyword>
<dbReference type="Gene3D" id="3.30.465.10">
    <property type="match status" value="1"/>
</dbReference>
<dbReference type="AlphaFoldDB" id="A0A1I2UXI3"/>
<dbReference type="STRING" id="504797.SAMN05421678_108286"/>
<feature type="domain" description="FAD-binding PCMH-type" evidence="7">
    <location>
        <begin position="123"/>
        <end position="296"/>
    </location>
</feature>
<feature type="compositionally biased region" description="Low complexity" evidence="6">
    <location>
        <begin position="23"/>
        <end position="32"/>
    </location>
</feature>
<dbReference type="InterPro" id="IPR016164">
    <property type="entry name" value="FAD-linked_Oxase-like_C"/>
</dbReference>
<evidence type="ECO:0000256" key="1">
    <source>
        <dbReference type="ARBA" id="ARBA00001974"/>
    </source>
</evidence>
<dbReference type="InterPro" id="IPR006093">
    <property type="entry name" value="Oxy_OxRdtase_FAD_BS"/>
</dbReference>
<evidence type="ECO:0000256" key="6">
    <source>
        <dbReference type="SAM" id="MobiDB-lite"/>
    </source>
</evidence>
<protein>
    <submittedName>
        <fullName evidence="8">FAD/FMN-containing dehydrogenase</fullName>
    </submittedName>
</protein>
<dbReference type="InterPro" id="IPR012951">
    <property type="entry name" value="BBE"/>
</dbReference>
<dbReference type="PANTHER" id="PTHR42973:SF39">
    <property type="entry name" value="FAD-BINDING PCMH-TYPE DOMAIN-CONTAINING PROTEIN"/>
    <property type="match status" value="1"/>
</dbReference>
<dbReference type="SUPFAM" id="SSF56176">
    <property type="entry name" value="FAD-binding/transporter-associated domain-like"/>
    <property type="match status" value="1"/>
</dbReference>